<evidence type="ECO:0000256" key="6">
    <source>
        <dbReference type="RuleBase" id="RU003983"/>
    </source>
</evidence>
<dbReference type="GO" id="GO:0016020">
    <property type="term" value="C:membrane"/>
    <property type="evidence" value="ECO:0007669"/>
    <property type="project" value="TreeGrafter"/>
</dbReference>
<evidence type="ECO:0000256" key="3">
    <source>
        <dbReference type="ARBA" id="ARBA00022801"/>
    </source>
</evidence>
<organism evidence="8 9">
    <name type="scientific">Saezia sanguinis</name>
    <dbReference type="NCBI Taxonomy" id="1965230"/>
    <lineage>
        <taxon>Bacteria</taxon>
        <taxon>Pseudomonadati</taxon>
        <taxon>Pseudomonadota</taxon>
        <taxon>Betaproteobacteria</taxon>
        <taxon>Burkholderiales</taxon>
        <taxon>Saeziaceae</taxon>
        <taxon>Saezia</taxon>
    </lineage>
</organism>
<keyword evidence="2" id="KW-0479">Metal-binding</keyword>
<dbReference type="CDD" id="cd07331">
    <property type="entry name" value="M48C_Oma1_like"/>
    <property type="match status" value="1"/>
</dbReference>
<name>A0A433SCL5_9BURK</name>
<evidence type="ECO:0000256" key="2">
    <source>
        <dbReference type="ARBA" id="ARBA00022723"/>
    </source>
</evidence>
<keyword evidence="1 6" id="KW-0645">Protease</keyword>
<dbReference type="InterPro" id="IPR051156">
    <property type="entry name" value="Mito/Outer_Membr_Metalloprot"/>
</dbReference>
<dbReference type="Pfam" id="PF01435">
    <property type="entry name" value="Peptidase_M48"/>
    <property type="match status" value="1"/>
</dbReference>
<dbReference type="GO" id="GO:0046872">
    <property type="term" value="F:metal ion binding"/>
    <property type="evidence" value="ECO:0007669"/>
    <property type="project" value="UniProtKB-KW"/>
</dbReference>
<dbReference type="EC" id="3.4.24.-" evidence="8"/>
<keyword evidence="3 6" id="KW-0378">Hydrolase</keyword>
<protein>
    <submittedName>
        <fullName evidence="8">Metalloprotease LoiP</fullName>
        <ecNumber evidence="8">3.4.24.-</ecNumber>
    </submittedName>
</protein>
<dbReference type="EMBL" id="PQSP01000005">
    <property type="protein sequence ID" value="RUS66426.1"/>
    <property type="molecule type" value="Genomic_DNA"/>
</dbReference>
<gene>
    <name evidence="8" type="primary">loiP</name>
    <name evidence="8" type="ORF">CUZ56_02152</name>
</gene>
<proteinExistence type="inferred from homology"/>
<dbReference type="GO" id="GO:0051603">
    <property type="term" value="P:proteolysis involved in protein catabolic process"/>
    <property type="evidence" value="ECO:0007669"/>
    <property type="project" value="TreeGrafter"/>
</dbReference>
<reference evidence="8 9" key="1">
    <citation type="submission" date="2018-01" db="EMBL/GenBank/DDBJ databases">
        <title>Saezia sanguinis gen. nov., sp. nov., in the order Burkholderiales isolated from human blood.</title>
        <authorList>
            <person name="Medina-Pascual M.J."/>
            <person name="Valdezate S."/>
            <person name="Monzon S."/>
            <person name="Cuesta I."/>
            <person name="Carrasco G."/>
            <person name="Villalon P."/>
            <person name="Saez-Nieto J.A."/>
        </authorList>
    </citation>
    <scope>NUCLEOTIDE SEQUENCE [LARGE SCALE GENOMIC DNA]</scope>
    <source>
        <strain evidence="8 9">CNM695-12</strain>
    </source>
</reference>
<dbReference type="RefSeq" id="WP_126980324.1">
    <property type="nucleotide sequence ID" value="NZ_CAWUGC010000016.1"/>
</dbReference>
<evidence type="ECO:0000313" key="8">
    <source>
        <dbReference type="EMBL" id="RUS66426.1"/>
    </source>
</evidence>
<dbReference type="PANTHER" id="PTHR22726">
    <property type="entry name" value="METALLOENDOPEPTIDASE OMA1"/>
    <property type="match status" value="1"/>
</dbReference>
<keyword evidence="5 6" id="KW-0482">Metalloprotease</keyword>
<dbReference type="Proteomes" id="UP000286947">
    <property type="component" value="Unassembled WGS sequence"/>
</dbReference>
<evidence type="ECO:0000313" key="9">
    <source>
        <dbReference type="Proteomes" id="UP000286947"/>
    </source>
</evidence>
<keyword evidence="9" id="KW-1185">Reference proteome</keyword>
<dbReference type="PANTHER" id="PTHR22726:SF1">
    <property type="entry name" value="METALLOENDOPEPTIDASE OMA1, MITOCHONDRIAL"/>
    <property type="match status" value="1"/>
</dbReference>
<evidence type="ECO:0000256" key="4">
    <source>
        <dbReference type="ARBA" id="ARBA00022833"/>
    </source>
</evidence>
<dbReference type="GO" id="GO:0004222">
    <property type="term" value="F:metalloendopeptidase activity"/>
    <property type="evidence" value="ECO:0007669"/>
    <property type="project" value="InterPro"/>
</dbReference>
<comment type="caution">
    <text evidence="8">The sequence shown here is derived from an EMBL/GenBank/DDBJ whole genome shotgun (WGS) entry which is preliminary data.</text>
</comment>
<evidence type="ECO:0000256" key="5">
    <source>
        <dbReference type="ARBA" id="ARBA00023049"/>
    </source>
</evidence>
<sequence precursor="true">MEQSVVQKSLLQCKKWLITVPLLALGLAGCGSALMSAVVPGAVTADELEQAADLQYQQLLTEAKKQNALVPANNAQNKRLQTIAQRLIPYTYSFNPKAESWNWQVSLIRSKELNAFCMPGGKIAFYTGLIDSLKLTDDEIAIVMGHEMVHALREHSLTQINKTALTNTGLSLGASAAGVDGNVASDYLVNLGTQLMSLQFSRSDESEADRIGQEIAARAGYNPQAAISLWEKMDRAGGSNDTPTFLRTHPQNSQRITDLKLNLPNVMPLYEEARRQGGRR</sequence>
<dbReference type="OrthoDB" id="9810445at2"/>
<feature type="domain" description="Peptidase M48" evidence="7">
    <location>
        <begin position="75"/>
        <end position="260"/>
    </location>
</feature>
<dbReference type="InterPro" id="IPR001915">
    <property type="entry name" value="Peptidase_M48"/>
</dbReference>
<comment type="cofactor">
    <cofactor evidence="6">
        <name>Zn(2+)</name>
        <dbReference type="ChEBI" id="CHEBI:29105"/>
    </cofactor>
    <text evidence="6">Binds 1 zinc ion per subunit.</text>
</comment>
<dbReference type="AlphaFoldDB" id="A0A433SCL5"/>
<evidence type="ECO:0000256" key="1">
    <source>
        <dbReference type="ARBA" id="ARBA00022670"/>
    </source>
</evidence>
<evidence type="ECO:0000259" key="7">
    <source>
        <dbReference type="Pfam" id="PF01435"/>
    </source>
</evidence>
<accession>A0A433SCL5</accession>
<keyword evidence="4 6" id="KW-0862">Zinc</keyword>
<comment type="similarity">
    <text evidence="6">Belongs to the peptidase M48 family.</text>
</comment>
<dbReference type="Gene3D" id="3.30.2010.10">
    <property type="entry name" value="Metalloproteases ('zincins'), catalytic domain"/>
    <property type="match status" value="1"/>
</dbReference>